<keyword evidence="2" id="KW-1133">Transmembrane helix</keyword>
<accession>F5YKV9</accession>
<reference evidence="4 5" key="2">
    <citation type="journal article" date="2011" name="ISME J.">
        <title>RNA-seq reveals cooperative metabolic interactions between two termite-gut spirochete species in co-culture.</title>
        <authorList>
            <person name="Rosenthal A.Z."/>
            <person name="Matson E.G."/>
            <person name="Eldar A."/>
            <person name="Leadbetter J.R."/>
        </authorList>
    </citation>
    <scope>NUCLEOTIDE SEQUENCE [LARGE SCALE GENOMIC DNA]</scope>
    <source>
        <strain evidence="5">ATCC BAA-887 / DSM 12427 / ZAS-2</strain>
    </source>
</reference>
<dbReference type="eggNOG" id="ENOG5033A0U">
    <property type="taxonomic scope" value="Bacteria"/>
</dbReference>
<evidence type="ECO:0000313" key="4">
    <source>
        <dbReference type="EMBL" id="AEF85341.1"/>
    </source>
</evidence>
<dbReference type="RefSeq" id="WP_015707012.1">
    <property type="nucleotide sequence ID" value="NC_015578.1"/>
</dbReference>
<feature type="chain" id="PRO_5003329805" description="Lipoprotein" evidence="3">
    <location>
        <begin position="19"/>
        <end position="338"/>
    </location>
</feature>
<dbReference type="HOGENOM" id="CLU_821201_0_0_12"/>
<feature type="signal peptide" evidence="3">
    <location>
        <begin position="1"/>
        <end position="18"/>
    </location>
</feature>
<name>F5YKV9_TREPZ</name>
<gene>
    <name evidence="4" type="ordered locus">TREPR_3262</name>
</gene>
<keyword evidence="3" id="KW-0732">Signal</keyword>
<sequence>MKSFLLLALLFIGLPCFSQEPSGNSGGDFSREANRNSNRPRGDAPYIIPQTIFVGDKGRLVFPLGSAFAGIEGRVLQGADLPRSRELVISRVELERRGTAARLLIDFQAYVPGIIELPPITIASYTFTGLEVNINSILSVEQQGMVLSGPEDPMAAPGTATLIYGTIIGIVLFLLALTLGSFWGKTRLGALADMLRRRRVIRAMGRTLRRLRGWNNGGQETETLEALSTEFRSFLGIITGTNCRAMVPREFLDLPALGPGDALSGPALSALFRRCDTLRFSGAGIERELVSALLDDFKNLIAALADAEKERYHSKKTPPAGASSSADFSRKAPRGGTR</sequence>
<dbReference type="Proteomes" id="UP000009223">
    <property type="component" value="Chromosome"/>
</dbReference>
<proteinExistence type="predicted"/>
<reference evidence="5" key="1">
    <citation type="submission" date="2009-12" db="EMBL/GenBank/DDBJ databases">
        <title>Complete sequence of Treponema primitia strain ZAS-2.</title>
        <authorList>
            <person name="Tetu S.G."/>
            <person name="Matson E."/>
            <person name="Ren Q."/>
            <person name="Seshadri R."/>
            <person name="Elbourne L."/>
            <person name="Hassan K.A."/>
            <person name="Durkin A."/>
            <person name="Radune D."/>
            <person name="Mohamoud Y."/>
            <person name="Shay R."/>
            <person name="Jin S."/>
            <person name="Zhang X."/>
            <person name="Lucey K."/>
            <person name="Ballor N.R."/>
            <person name="Ottesen E."/>
            <person name="Rosenthal R."/>
            <person name="Allen A."/>
            <person name="Leadbetter J.R."/>
            <person name="Paulsen I.T."/>
        </authorList>
    </citation>
    <scope>NUCLEOTIDE SEQUENCE [LARGE SCALE GENOMIC DNA]</scope>
    <source>
        <strain evidence="5">ATCC BAA-887 / DSM 12427 / ZAS-2</strain>
    </source>
</reference>
<dbReference type="EMBL" id="CP001843">
    <property type="protein sequence ID" value="AEF85341.1"/>
    <property type="molecule type" value="Genomic_DNA"/>
</dbReference>
<evidence type="ECO:0000313" key="5">
    <source>
        <dbReference type="Proteomes" id="UP000009223"/>
    </source>
</evidence>
<protein>
    <recommendedName>
        <fullName evidence="6">Lipoprotein</fullName>
    </recommendedName>
</protein>
<evidence type="ECO:0000256" key="1">
    <source>
        <dbReference type="SAM" id="MobiDB-lite"/>
    </source>
</evidence>
<feature type="transmembrane region" description="Helical" evidence="2">
    <location>
        <begin position="162"/>
        <end position="184"/>
    </location>
</feature>
<evidence type="ECO:0000256" key="3">
    <source>
        <dbReference type="SAM" id="SignalP"/>
    </source>
</evidence>
<evidence type="ECO:0000256" key="2">
    <source>
        <dbReference type="SAM" id="Phobius"/>
    </source>
</evidence>
<evidence type="ECO:0008006" key="6">
    <source>
        <dbReference type="Google" id="ProtNLM"/>
    </source>
</evidence>
<organism evidence="4 5">
    <name type="scientific">Treponema primitia (strain ATCC BAA-887 / DSM 12427 / ZAS-2)</name>
    <dbReference type="NCBI Taxonomy" id="545694"/>
    <lineage>
        <taxon>Bacteria</taxon>
        <taxon>Pseudomonadati</taxon>
        <taxon>Spirochaetota</taxon>
        <taxon>Spirochaetia</taxon>
        <taxon>Spirochaetales</taxon>
        <taxon>Treponemataceae</taxon>
        <taxon>Treponema</taxon>
    </lineage>
</organism>
<dbReference type="KEGG" id="tpi:TREPR_3262"/>
<dbReference type="STRING" id="545694.TREPR_3262"/>
<keyword evidence="2" id="KW-0812">Transmembrane</keyword>
<keyword evidence="2" id="KW-0472">Membrane</keyword>
<keyword evidence="5" id="KW-1185">Reference proteome</keyword>
<feature type="region of interest" description="Disordered" evidence="1">
    <location>
        <begin position="21"/>
        <end position="42"/>
    </location>
</feature>
<feature type="region of interest" description="Disordered" evidence="1">
    <location>
        <begin position="309"/>
        <end position="338"/>
    </location>
</feature>
<dbReference type="AlphaFoldDB" id="F5YKV9"/>